<dbReference type="EMBL" id="CP009928">
    <property type="protein sequence ID" value="AKK73657.1"/>
    <property type="molecule type" value="Genomic_DNA"/>
</dbReference>
<evidence type="ECO:0000313" key="2">
    <source>
        <dbReference type="Proteomes" id="UP000035213"/>
    </source>
</evidence>
<gene>
    <name evidence="1" type="ORF">OK18_14540</name>
</gene>
<name>A0A0G3M9F5_CHRGL</name>
<dbReference type="PROSITE" id="PS51257">
    <property type="entry name" value="PROKAR_LIPOPROTEIN"/>
    <property type="match status" value="1"/>
</dbReference>
<dbReference type="OrthoDB" id="9925584at2"/>
<proteinExistence type="predicted"/>
<organism evidence="1 2">
    <name type="scientific">Chryseobacterium gallinarum</name>
    <dbReference type="NCBI Taxonomy" id="1324352"/>
    <lineage>
        <taxon>Bacteria</taxon>
        <taxon>Pseudomonadati</taxon>
        <taxon>Bacteroidota</taxon>
        <taxon>Flavobacteriia</taxon>
        <taxon>Flavobacteriales</taxon>
        <taxon>Weeksellaceae</taxon>
        <taxon>Chryseobacterium group</taxon>
        <taxon>Chryseobacterium</taxon>
    </lineage>
</organism>
<evidence type="ECO:0000313" key="1">
    <source>
        <dbReference type="EMBL" id="AKK73657.1"/>
    </source>
</evidence>
<protein>
    <recommendedName>
        <fullName evidence="3">Lipoprotein</fullName>
    </recommendedName>
</protein>
<dbReference type="KEGG" id="cgn:OK18_14540"/>
<dbReference type="AlphaFoldDB" id="A0A0G3M9F5"/>
<dbReference type="PATRIC" id="fig|1324352.5.peg.3031"/>
<sequence length="191" mass="22423">MRHTEILKNNLIILVCLVFFYSCFSSQTKKDKVKNKININAIVDGYIHFYSDRKSSFNSKERYLMLSIIKNQDLSKMQIDILDNCYNCPGPEITKDMNVVQYKGYRIIIGTDIPNQQEFISKNFKNISKGALFSVPHYQKNATYDFPRHWTFEYDGENKLIQFCNPILTELEETKKALHIDNTVIDCDPRK</sequence>
<accession>A0A0G3M9F5</accession>
<reference evidence="1 2" key="1">
    <citation type="submission" date="2014-11" db="EMBL/GenBank/DDBJ databases">
        <authorList>
            <person name="Park G.-S."/>
            <person name="Hong S.-J."/>
            <person name="Jung B.K."/>
            <person name="Khan A.R."/>
            <person name="Kwak Y."/>
            <person name="Shin J.-H."/>
        </authorList>
    </citation>
    <scope>NUCLEOTIDE SEQUENCE [LARGE SCALE GENOMIC DNA]</scope>
    <source>
        <strain evidence="1 2">DSM 27622</strain>
    </source>
</reference>
<dbReference type="Proteomes" id="UP000035213">
    <property type="component" value="Chromosome"/>
</dbReference>
<dbReference type="RefSeq" id="WP_053328443.1">
    <property type="nucleotide sequence ID" value="NZ_CP009928.1"/>
</dbReference>
<evidence type="ECO:0008006" key="3">
    <source>
        <dbReference type="Google" id="ProtNLM"/>
    </source>
</evidence>